<dbReference type="STRING" id="1041826.FCOL_07585"/>
<dbReference type="Pfam" id="PF00082">
    <property type="entry name" value="Peptidase_S8"/>
    <property type="match status" value="1"/>
</dbReference>
<evidence type="ECO:0000256" key="1">
    <source>
        <dbReference type="ARBA" id="ARBA00011073"/>
    </source>
</evidence>
<comment type="caution">
    <text evidence="5">Lacks conserved residue(s) required for the propagation of feature annotation.</text>
</comment>
<dbReference type="eggNOG" id="COG1404">
    <property type="taxonomic scope" value="Bacteria"/>
</dbReference>
<keyword evidence="8" id="KW-1185">Reference proteome</keyword>
<evidence type="ECO:0000256" key="2">
    <source>
        <dbReference type="ARBA" id="ARBA00022670"/>
    </source>
</evidence>
<sequence length="254" mass="27439">MVQKYGVYVDSIWPWSSGYDGANDKCGHGTSMASVAAAPRNDKGQPVGVAYNCNLVTYRATSNVVLDGYHELEGVKTAYINLANNVNVRVISMSMGNIISSGKIEDAIKYAYSKGKLMFCAAGTSTSFTTFAGVIFPAWMPEVVAVTGIKDASTYQACDVCHTGSKVEFTIMMQRVTSGNKIPVKSYYDGQGDYSGGSSVATATTSGIATLVWAKNPSWTRDQVLQKLRQSAQFYTNRHPEFGYGMPDALKAMQ</sequence>
<dbReference type="PANTHER" id="PTHR43806:SF11">
    <property type="entry name" value="CEREVISIN-RELATED"/>
    <property type="match status" value="1"/>
</dbReference>
<dbReference type="AlphaFoldDB" id="G8X6X5"/>
<dbReference type="GO" id="GO:0006508">
    <property type="term" value="P:proteolysis"/>
    <property type="evidence" value="ECO:0007669"/>
    <property type="project" value="UniProtKB-KW"/>
</dbReference>
<evidence type="ECO:0000256" key="4">
    <source>
        <dbReference type="ARBA" id="ARBA00022825"/>
    </source>
</evidence>
<dbReference type="PROSITE" id="PS51892">
    <property type="entry name" value="SUBTILASE"/>
    <property type="match status" value="1"/>
</dbReference>
<keyword evidence="3" id="KW-0378">Hydrolase</keyword>
<dbReference type="PANTHER" id="PTHR43806">
    <property type="entry name" value="PEPTIDASE S8"/>
    <property type="match status" value="1"/>
</dbReference>
<evidence type="ECO:0000259" key="6">
    <source>
        <dbReference type="Pfam" id="PF00082"/>
    </source>
</evidence>
<accession>G8X6X5</accession>
<dbReference type="Proteomes" id="UP000005638">
    <property type="component" value="Chromosome"/>
</dbReference>
<feature type="domain" description="Peptidase S8/S53" evidence="6">
    <location>
        <begin position="8"/>
        <end position="245"/>
    </location>
</feature>
<dbReference type="CDD" id="cd00306">
    <property type="entry name" value="Peptidases_S8_S53"/>
    <property type="match status" value="1"/>
</dbReference>
<proteinExistence type="inferred from homology"/>
<dbReference type="Gene3D" id="3.40.50.200">
    <property type="entry name" value="Peptidase S8/S53 domain"/>
    <property type="match status" value="1"/>
</dbReference>
<dbReference type="InterPro" id="IPR036852">
    <property type="entry name" value="Peptidase_S8/S53_dom_sf"/>
</dbReference>
<evidence type="ECO:0000313" key="8">
    <source>
        <dbReference type="Proteomes" id="UP000005638"/>
    </source>
</evidence>
<reference evidence="7 8" key="1">
    <citation type="journal article" date="2012" name="J. Bacteriol.">
        <title>Genome Sequence of the Fish Pathogen Flavobacterium columnare ATCC 49512.</title>
        <authorList>
            <person name="Tekedar H.C."/>
            <person name="Karsi A."/>
            <person name="Gillaspy A.F."/>
            <person name="Dyer D.W."/>
            <person name="Benton N.R."/>
            <person name="Zaitshik J."/>
            <person name="Vamenta S."/>
            <person name="Banes M.M."/>
            <person name="Gulsoy N."/>
            <person name="Aboko-Cole M."/>
            <person name="Waldbieser G.C."/>
            <person name="Lawrence M.L."/>
        </authorList>
    </citation>
    <scope>NUCLEOTIDE SEQUENCE [LARGE SCALE GENOMIC DNA]</scope>
    <source>
        <strain evidence="8">ATCC 49512 / CIP 103533 / TG 44/87</strain>
    </source>
</reference>
<dbReference type="GO" id="GO:0004252">
    <property type="term" value="F:serine-type endopeptidase activity"/>
    <property type="evidence" value="ECO:0007669"/>
    <property type="project" value="InterPro"/>
</dbReference>
<keyword evidence="4" id="KW-0720">Serine protease</keyword>
<dbReference type="SUPFAM" id="SSF52743">
    <property type="entry name" value="Subtilisin-like"/>
    <property type="match status" value="1"/>
</dbReference>
<name>G8X6X5_FLACA</name>
<evidence type="ECO:0000256" key="3">
    <source>
        <dbReference type="ARBA" id="ARBA00022801"/>
    </source>
</evidence>
<dbReference type="InterPro" id="IPR050131">
    <property type="entry name" value="Peptidase_S8_subtilisin-like"/>
</dbReference>
<dbReference type="EMBL" id="CP003222">
    <property type="protein sequence ID" value="AEW86336.1"/>
    <property type="molecule type" value="Genomic_DNA"/>
</dbReference>
<keyword evidence="2" id="KW-0645">Protease</keyword>
<dbReference type="HOGENOM" id="CLU_1093041_0_0_10"/>
<comment type="similarity">
    <text evidence="1 5">Belongs to the peptidase S8 family.</text>
</comment>
<dbReference type="InterPro" id="IPR000209">
    <property type="entry name" value="Peptidase_S8/S53_dom"/>
</dbReference>
<protein>
    <submittedName>
        <fullName evidence="7">Peptidase S8 and S53 subtilisin kexin sedolisin</fullName>
    </submittedName>
</protein>
<evidence type="ECO:0000313" key="7">
    <source>
        <dbReference type="EMBL" id="AEW86336.1"/>
    </source>
</evidence>
<dbReference type="KEGG" id="fco:FCOL_07585"/>
<gene>
    <name evidence="7" type="ordered locus">FCOL_07585</name>
</gene>
<organism evidence="7 8">
    <name type="scientific">Flavobacterium columnare (strain ATCC 49512 / CIP 103533 / TG 44/87)</name>
    <dbReference type="NCBI Taxonomy" id="1041826"/>
    <lineage>
        <taxon>Bacteria</taxon>
        <taxon>Pseudomonadati</taxon>
        <taxon>Bacteroidota</taxon>
        <taxon>Flavobacteriia</taxon>
        <taxon>Flavobacteriales</taxon>
        <taxon>Flavobacteriaceae</taxon>
        <taxon>Flavobacterium</taxon>
    </lineage>
</organism>
<evidence type="ECO:0000256" key="5">
    <source>
        <dbReference type="PROSITE-ProRule" id="PRU01240"/>
    </source>
</evidence>